<reference evidence="6 7" key="1">
    <citation type="submission" date="2015-11" db="EMBL/GenBank/DDBJ databases">
        <title>Genomic analysis of 38 Legionella species identifies large and diverse effector repertoires.</title>
        <authorList>
            <person name="Burstein D."/>
            <person name="Amaro F."/>
            <person name="Zusman T."/>
            <person name="Lifshitz Z."/>
            <person name="Cohen O."/>
            <person name="Gilbert J.A."/>
            <person name="Pupko T."/>
            <person name="Shuman H.A."/>
            <person name="Segal G."/>
        </authorList>
    </citation>
    <scope>NUCLEOTIDE SEQUENCE [LARGE SCALE GENOMIC DNA]</scope>
    <source>
        <strain evidence="6 7">ATCC 49504</strain>
    </source>
</reference>
<keyword evidence="6" id="KW-0966">Cell projection</keyword>
<dbReference type="Proteomes" id="UP000054785">
    <property type="component" value="Unassembled WGS sequence"/>
</dbReference>
<evidence type="ECO:0000313" key="7">
    <source>
        <dbReference type="Proteomes" id="UP000054785"/>
    </source>
</evidence>
<dbReference type="EMBL" id="LNYC01000022">
    <property type="protein sequence ID" value="KTD02070.1"/>
    <property type="molecule type" value="Genomic_DNA"/>
</dbReference>
<dbReference type="OrthoDB" id="9768249at2"/>
<keyword evidence="5" id="KW-0975">Bacterial flagellum</keyword>
<gene>
    <name evidence="6" type="primary">flgL</name>
    <name evidence="6" type="ORF">Lgee_0762</name>
</gene>
<keyword evidence="6" id="KW-0969">Cilium</keyword>
<keyword evidence="7" id="KW-1185">Reference proteome</keyword>
<dbReference type="SUPFAM" id="SSF64518">
    <property type="entry name" value="Phase 1 flagellin"/>
    <property type="match status" value="1"/>
</dbReference>
<dbReference type="PATRIC" id="fig|45065.4.peg.818"/>
<evidence type="ECO:0000256" key="3">
    <source>
        <dbReference type="ARBA" id="ARBA00005709"/>
    </source>
</evidence>
<dbReference type="GO" id="GO:0071973">
    <property type="term" value="P:bacterial-type flagellum-dependent cell motility"/>
    <property type="evidence" value="ECO:0007669"/>
    <property type="project" value="InterPro"/>
</dbReference>
<dbReference type="PANTHER" id="PTHR42792:SF1">
    <property type="entry name" value="FLAGELLAR HOOK-ASSOCIATED PROTEIN 3"/>
    <property type="match status" value="1"/>
</dbReference>
<evidence type="ECO:0000256" key="2">
    <source>
        <dbReference type="ARBA" id="ARBA00004613"/>
    </source>
</evidence>
<dbReference type="GO" id="GO:0005198">
    <property type="term" value="F:structural molecule activity"/>
    <property type="evidence" value="ECO:0007669"/>
    <property type="project" value="InterPro"/>
</dbReference>
<evidence type="ECO:0000256" key="4">
    <source>
        <dbReference type="ARBA" id="ARBA00022525"/>
    </source>
</evidence>
<dbReference type="InterPro" id="IPR001492">
    <property type="entry name" value="Flagellin"/>
</dbReference>
<sequence length="416" mass="45889">MRLPSLSQFKSQIQSLTRQQQNIDALQKQASSWQKIQHASEDPLLANRIQSMEDYLTGLDGYTANGKLAQSRATLIDSTIQSSIGKINRAQELLQQAQSGSMAPADRRVVAEELKGLVDQLYILTNTRDSNGDYIFSGTAAKSPSFVKGDNGYEYRGSQERLTLTISRGNTVVYGESGMHLFGNMKVGNGSFEVLAHPETNTGSGVASPGKVLNHAEYVADVYEIRMVTNSEGKLAYEVIGQNSGQVIPPPPKTSPDDAPAYVERGDIVFNGLSLQIEGLPAVGDTFTLRPAGTQNMLNTLMQLAESLDTETDTPKQKADLLQELSGFAASLTEVNEYLRTRLSEHGARAKNIDEQVLTNDTLLKDGRIDQKVLREIDPMEVISQMKQSMVTLEITQQSYMKMQEVFYAILNQRQR</sequence>
<accession>A0A0W0U2Z6</accession>
<dbReference type="Gene3D" id="1.20.1330.10">
    <property type="entry name" value="f41 fragment of flagellin, N-terminal domain"/>
    <property type="match status" value="1"/>
</dbReference>
<dbReference type="AlphaFoldDB" id="A0A0W0U2Z6"/>
<dbReference type="Pfam" id="PF00669">
    <property type="entry name" value="Flagellin_N"/>
    <property type="match status" value="1"/>
</dbReference>
<dbReference type="InterPro" id="IPR013384">
    <property type="entry name" value="Flagell_FlgL"/>
</dbReference>
<comment type="similarity">
    <text evidence="3">Belongs to the bacterial flagellin family.</text>
</comment>
<evidence type="ECO:0000256" key="5">
    <source>
        <dbReference type="ARBA" id="ARBA00023143"/>
    </source>
</evidence>
<comment type="caution">
    <text evidence="6">The sequence shown here is derived from an EMBL/GenBank/DDBJ whole genome shotgun (WGS) entry which is preliminary data.</text>
</comment>
<dbReference type="PANTHER" id="PTHR42792">
    <property type="entry name" value="FLAGELLIN"/>
    <property type="match status" value="1"/>
</dbReference>
<dbReference type="STRING" id="45065.Lgee_0762"/>
<dbReference type="GO" id="GO:0009424">
    <property type="term" value="C:bacterial-type flagellum hook"/>
    <property type="evidence" value="ECO:0007669"/>
    <property type="project" value="InterPro"/>
</dbReference>
<protein>
    <submittedName>
        <fullName evidence="6">Flagellar hook-associated protein FlgL</fullName>
    </submittedName>
</protein>
<keyword evidence="4" id="KW-0964">Secreted</keyword>
<name>A0A0W0U2Z6_9GAMM</name>
<dbReference type="NCBIfam" id="TIGR02550">
    <property type="entry name" value="flagell_flgL"/>
    <property type="match status" value="1"/>
</dbReference>
<keyword evidence="6" id="KW-0282">Flagellum</keyword>
<dbReference type="InterPro" id="IPR001029">
    <property type="entry name" value="Flagellin_N"/>
</dbReference>
<organism evidence="6 7">
    <name type="scientific">Legionella geestiana</name>
    <dbReference type="NCBI Taxonomy" id="45065"/>
    <lineage>
        <taxon>Bacteria</taxon>
        <taxon>Pseudomonadati</taxon>
        <taxon>Pseudomonadota</taxon>
        <taxon>Gammaproteobacteria</taxon>
        <taxon>Legionellales</taxon>
        <taxon>Legionellaceae</taxon>
        <taxon>Legionella</taxon>
    </lineage>
</organism>
<proteinExistence type="inferred from homology"/>
<evidence type="ECO:0000313" key="6">
    <source>
        <dbReference type="EMBL" id="KTD02070.1"/>
    </source>
</evidence>
<dbReference type="RefSeq" id="WP_028386615.1">
    <property type="nucleotide sequence ID" value="NZ_CAAAHN010000021.1"/>
</dbReference>
<evidence type="ECO:0000256" key="1">
    <source>
        <dbReference type="ARBA" id="ARBA00004365"/>
    </source>
</evidence>
<dbReference type="GO" id="GO:0005576">
    <property type="term" value="C:extracellular region"/>
    <property type="evidence" value="ECO:0007669"/>
    <property type="project" value="UniProtKB-SubCell"/>
</dbReference>
<comment type="subcellular location">
    <subcellularLocation>
        <location evidence="1">Bacterial flagellum</location>
    </subcellularLocation>
    <subcellularLocation>
        <location evidence="2">Secreted</location>
    </subcellularLocation>
</comment>